<dbReference type="RefSeq" id="WP_067980694.1">
    <property type="nucleotide sequence ID" value="NZ_CP014163.1"/>
</dbReference>
<dbReference type="SUPFAM" id="SSF53850">
    <property type="entry name" value="Periplasmic binding protein-like II"/>
    <property type="match status" value="1"/>
</dbReference>
<sequence length="290" mass="31455">MKPLKYLLAVTASLFLVACGGEQGADKNQASQSGDLTEITIASKGSDAEVWRHIADLDETKEAGFKLKVEDFVEGPQINQATAEGEVDVNAFQNFGYVNAYNEEAADDLKLATIGTTYLEPMGLYSKKHQVLSDLPDGATIGLPEYPSDQSRAVKLLAAAGLVKLDTNQGLLTTANIIDNPKNLTFNLINENTLPRVLDDLDAAAIGNTISLEAGLKVNQDTIYKEEVSEENAPSVNILVTAAGRENEDALKKLVDLYHLPVVQDYVNEKFEGTKIPVHFDDQQVKSAMN</sequence>
<dbReference type="Pfam" id="PF03180">
    <property type="entry name" value="Lipoprotein_9"/>
    <property type="match status" value="1"/>
</dbReference>
<dbReference type="GO" id="GO:0016020">
    <property type="term" value="C:membrane"/>
    <property type="evidence" value="ECO:0007669"/>
    <property type="project" value="UniProtKB-SubCell"/>
</dbReference>
<gene>
    <name evidence="7" type="ORF">AWM75_08200</name>
</gene>
<evidence type="ECO:0000313" key="8">
    <source>
        <dbReference type="Proteomes" id="UP000062260"/>
    </source>
</evidence>
<evidence type="ECO:0000256" key="6">
    <source>
        <dbReference type="ARBA" id="ARBA00023288"/>
    </source>
</evidence>
<dbReference type="Proteomes" id="UP000062260">
    <property type="component" value="Chromosome"/>
</dbReference>
<keyword evidence="3" id="KW-0732">Signal</keyword>
<reference evidence="7 8" key="1">
    <citation type="journal article" date="2016" name="Genome Announc.">
        <title>Complete Genome Sequences of Aerococcus christensenii CCUG 28831T, Aerococcus sanguinicola CCUG 43001T, Aerococcus urinae CCUG 36881T, Aerococcus urinaeequi CCUG 28094T, Aerococcus urinaehominis CCUG 42038 BT, and Aerococcus viridans CCUG 4311T.</title>
        <authorList>
            <person name="Carkaci D."/>
            <person name="Dargis R."/>
            <person name="Nielsen X.C."/>
            <person name="Skovgaard O."/>
            <person name="Fuursted K."/>
            <person name="Christensen J.J."/>
        </authorList>
    </citation>
    <scope>NUCLEOTIDE SEQUENCE [LARGE SCALE GENOMIC DNA]</scope>
    <source>
        <strain evidence="7 8">CCUG42038B</strain>
    </source>
</reference>
<comment type="similarity">
    <text evidence="2">Belongs to the NlpA lipoprotein family.</text>
</comment>
<evidence type="ECO:0000256" key="4">
    <source>
        <dbReference type="ARBA" id="ARBA00023136"/>
    </source>
</evidence>
<dbReference type="InterPro" id="IPR004872">
    <property type="entry name" value="Lipoprotein_NlpA"/>
</dbReference>
<keyword evidence="8" id="KW-1185">Reference proteome</keyword>
<dbReference type="AlphaFoldDB" id="A0A0X8FNL0"/>
<evidence type="ECO:0000256" key="5">
    <source>
        <dbReference type="ARBA" id="ARBA00023139"/>
    </source>
</evidence>
<evidence type="ECO:0000256" key="3">
    <source>
        <dbReference type="ARBA" id="ARBA00022729"/>
    </source>
</evidence>
<reference evidence="8" key="2">
    <citation type="submission" date="2016-01" db="EMBL/GenBank/DDBJ databases">
        <title>Six Aerococcus type strain genome sequencing and assembly using PacBio and Illumina Hiseq.</title>
        <authorList>
            <person name="Carkaci D."/>
            <person name="Dargis R."/>
            <person name="Nielsen X.C."/>
            <person name="Skovgaard O."/>
            <person name="Fuursted K."/>
            <person name="Christensen J.J."/>
        </authorList>
    </citation>
    <scope>NUCLEOTIDE SEQUENCE [LARGE SCALE GENOMIC DNA]</scope>
    <source>
        <strain evidence="8">CCUG42038B</strain>
    </source>
</reference>
<dbReference type="STRING" id="128944.AWM75_08200"/>
<accession>A0A0X8FNL0</accession>
<dbReference type="PANTHER" id="PTHR30429">
    <property type="entry name" value="D-METHIONINE-BINDING LIPOPROTEIN METQ"/>
    <property type="match status" value="1"/>
</dbReference>
<evidence type="ECO:0000256" key="1">
    <source>
        <dbReference type="ARBA" id="ARBA00004635"/>
    </source>
</evidence>
<comment type="subcellular location">
    <subcellularLocation>
        <location evidence="1">Membrane</location>
        <topology evidence="1">Lipid-anchor</topology>
    </subcellularLocation>
</comment>
<name>A0A0X8FNL0_9LACT</name>
<evidence type="ECO:0000313" key="7">
    <source>
        <dbReference type="EMBL" id="AMB99952.1"/>
    </source>
</evidence>
<dbReference type="PANTHER" id="PTHR30429:SF0">
    <property type="entry name" value="METHIONINE-BINDING LIPOPROTEIN METQ"/>
    <property type="match status" value="1"/>
</dbReference>
<dbReference type="KEGG" id="auh:AWM75_08200"/>
<keyword evidence="6" id="KW-0449">Lipoprotein</keyword>
<proteinExistence type="inferred from homology"/>
<keyword evidence="4" id="KW-0472">Membrane</keyword>
<dbReference type="OrthoDB" id="9812878at2"/>
<dbReference type="PROSITE" id="PS51257">
    <property type="entry name" value="PROKAR_LIPOPROTEIN"/>
    <property type="match status" value="1"/>
</dbReference>
<organism evidence="7 8">
    <name type="scientific">Aerococcus urinaehominis</name>
    <dbReference type="NCBI Taxonomy" id="128944"/>
    <lineage>
        <taxon>Bacteria</taxon>
        <taxon>Bacillati</taxon>
        <taxon>Bacillota</taxon>
        <taxon>Bacilli</taxon>
        <taxon>Lactobacillales</taxon>
        <taxon>Aerococcaceae</taxon>
        <taxon>Aerococcus</taxon>
    </lineage>
</organism>
<keyword evidence="5" id="KW-0564">Palmitate</keyword>
<dbReference type="Gene3D" id="3.40.190.10">
    <property type="entry name" value="Periplasmic binding protein-like II"/>
    <property type="match status" value="2"/>
</dbReference>
<protein>
    <submittedName>
        <fullName evidence="7">Uncharacterized protein</fullName>
    </submittedName>
</protein>
<dbReference type="EMBL" id="CP014163">
    <property type="protein sequence ID" value="AMB99952.1"/>
    <property type="molecule type" value="Genomic_DNA"/>
</dbReference>
<evidence type="ECO:0000256" key="2">
    <source>
        <dbReference type="ARBA" id="ARBA00008973"/>
    </source>
</evidence>